<organism evidence="2 3">
    <name type="scientific">Pristionchus entomophagus</name>
    <dbReference type="NCBI Taxonomy" id="358040"/>
    <lineage>
        <taxon>Eukaryota</taxon>
        <taxon>Metazoa</taxon>
        <taxon>Ecdysozoa</taxon>
        <taxon>Nematoda</taxon>
        <taxon>Chromadorea</taxon>
        <taxon>Rhabditida</taxon>
        <taxon>Rhabditina</taxon>
        <taxon>Diplogasteromorpha</taxon>
        <taxon>Diplogasteroidea</taxon>
        <taxon>Neodiplogasteridae</taxon>
        <taxon>Pristionchus</taxon>
    </lineage>
</organism>
<proteinExistence type="predicted"/>
<dbReference type="EMBL" id="BTSX01000004">
    <property type="protein sequence ID" value="GMS92390.1"/>
    <property type="molecule type" value="Genomic_DNA"/>
</dbReference>
<comment type="caution">
    <text evidence="2">The sequence shown here is derived from an EMBL/GenBank/DDBJ whole genome shotgun (WGS) entry which is preliminary data.</text>
</comment>
<evidence type="ECO:0000313" key="2">
    <source>
        <dbReference type="EMBL" id="GMS92390.1"/>
    </source>
</evidence>
<dbReference type="AlphaFoldDB" id="A0AAV5T9Y0"/>
<reference evidence="2" key="1">
    <citation type="submission" date="2023-10" db="EMBL/GenBank/DDBJ databases">
        <title>Genome assembly of Pristionchus species.</title>
        <authorList>
            <person name="Yoshida K."/>
            <person name="Sommer R.J."/>
        </authorList>
    </citation>
    <scope>NUCLEOTIDE SEQUENCE</scope>
    <source>
        <strain evidence="2">RS0144</strain>
    </source>
</reference>
<feature type="signal peptide" evidence="1">
    <location>
        <begin position="1"/>
        <end position="23"/>
    </location>
</feature>
<protein>
    <submittedName>
        <fullName evidence="2">Uncharacterized protein</fullName>
    </submittedName>
</protein>
<name>A0AAV5T9Y0_9BILA</name>
<feature type="chain" id="PRO_5043394589" evidence="1">
    <location>
        <begin position="24"/>
        <end position="180"/>
    </location>
</feature>
<keyword evidence="3" id="KW-1185">Reference proteome</keyword>
<gene>
    <name evidence="2" type="ORF">PENTCL1PPCAC_14565</name>
</gene>
<dbReference type="Proteomes" id="UP001432027">
    <property type="component" value="Unassembled WGS sequence"/>
</dbReference>
<feature type="non-terminal residue" evidence="2">
    <location>
        <position position="1"/>
    </location>
</feature>
<keyword evidence="1" id="KW-0732">Signal</keyword>
<evidence type="ECO:0000256" key="1">
    <source>
        <dbReference type="SAM" id="SignalP"/>
    </source>
</evidence>
<accession>A0AAV5T9Y0</accession>
<evidence type="ECO:0000313" key="3">
    <source>
        <dbReference type="Proteomes" id="UP001432027"/>
    </source>
</evidence>
<sequence length="180" mass="20169">QVHSNLSMLPLLSVLLLASAAHAALHQGDAEPVLRASRQVIQGNAGPVLRSGRYRVLQEKILKPEETVMLRESPSEAEVPFLQEESQAIPSNGQRYSYDGPLEGRRIHLYRRTHTPVQYENGQVVQKSGPRQTVERWAEGGYKEAQGQFVNVHYRVGNHIYVDEIVPIKEGNFNGLTSSF</sequence>